<sequence length="247" mass="29169">MDKREPNVLRVAPVPLYNSFKDVHRFIELLNDSLLAVANMKCPAHKKNRTFTEGWVEFRKKKLAKRVAFSLNNTQIGGKRRSRWFDEIWNIKYLPKFKWGHLNERLAYEKAVRQQRLRTEVSQAKREVNFYTQKVEQNRILRKLEKKSKAKGEVFKQRNWGFKQLDTEEEIVAKKRKQNESESVVGEKRQRISEKRKGNGVKRAADNKSFLKTLFSGGVNRHEMKKADMSVCCDLVIVSVCHYECHI</sequence>
<dbReference type="GO" id="GO:0003723">
    <property type="term" value="F:RNA binding"/>
    <property type="evidence" value="ECO:0007669"/>
    <property type="project" value="TreeGrafter"/>
</dbReference>
<dbReference type="GO" id="GO:0000480">
    <property type="term" value="P:endonucleolytic cleavage in 5'-ETS of tricistronic rRNA transcript (SSU-rRNA, 5.8S rRNA, LSU-rRNA)"/>
    <property type="evidence" value="ECO:0007669"/>
    <property type="project" value="TreeGrafter"/>
</dbReference>
<gene>
    <name evidence="3" type="ORF">NP493_4796g00008</name>
</gene>
<dbReference type="GO" id="GO:0030170">
    <property type="term" value="F:pyridoxal phosphate binding"/>
    <property type="evidence" value="ECO:0007669"/>
    <property type="project" value="InterPro"/>
</dbReference>
<evidence type="ECO:0000256" key="1">
    <source>
        <dbReference type="ARBA" id="ARBA00022898"/>
    </source>
</evidence>
<dbReference type="EMBL" id="JAODUO010004782">
    <property type="protein sequence ID" value="KAK2142692.1"/>
    <property type="molecule type" value="Genomic_DNA"/>
</dbReference>
<dbReference type="GO" id="GO:0009435">
    <property type="term" value="P:NAD+ biosynthetic process"/>
    <property type="evidence" value="ECO:0007669"/>
    <property type="project" value="InterPro"/>
</dbReference>
<dbReference type="InterPro" id="IPR039119">
    <property type="entry name" value="ABT1/Esf2"/>
</dbReference>
<dbReference type="GO" id="GO:0000447">
    <property type="term" value="P:endonucleolytic cleavage in ITS1 to separate SSU-rRNA from 5.8S rRNA and LSU-rRNA from tricistronic rRNA transcript (SSU-rRNA, 5.8S rRNA, LSU-rRNA)"/>
    <property type="evidence" value="ECO:0007669"/>
    <property type="project" value="TreeGrafter"/>
</dbReference>
<dbReference type="Proteomes" id="UP001209878">
    <property type="component" value="Unassembled WGS sequence"/>
</dbReference>
<evidence type="ECO:0000313" key="4">
    <source>
        <dbReference type="Proteomes" id="UP001209878"/>
    </source>
</evidence>
<dbReference type="PANTHER" id="PTHR12311">
    <property type="entry name" value="ACTIVATOR OF BASAL TRANSCRIPTION 1"/>
    <property type="match status" value="1"/>
</dbReference>
<organism evidence="3 4">
    <name type="scientific">Ridgeia piscesae</name>
    <name type="common">Tubeworm</name>
    <dbReference type="NCBI Taxonomy" id="27915"/>
    <lineage>
        <taxon>Eukaryota</taxon>
        <taxon>Metazoa</taxon>
        <taxon>Spiralia</taxon>
        <taxon>Lophotrochozoa</taxon>
        <taxon>Annelida</taxon>
        <taxon>Polychaeta</taxon>
        <taxon>Sedentaria</taxon>
        <taxon>Canalipalpata</taxon>
        <taxon>Sabellida</taxon>
        <taxon>Siboglinidae</taxon>
        <taxon>Ridgeia</taxon>
    </lineage>
</organism>
<dbReference type="InterPro" id="IPR010111">
    <property type="entry name" value="Kynureninase"/>
</dbReference>
<dbReference type="Pfam" id="PF22580">
    <property type="entry name" value="KYNU_C"/>
    <property type="match status" value="1"/>
</dbReference>
<protein>
    <recommendedName>
        <fullName evidence="5">Activator of basal transcription 1</fullName>
    </recommendedName>
</protein>
<dbReference type="PANTHER" id="PTHR12311:SF7">
    <property type="entry name" value="ACTIVATOR OF BASAL TRANSCRIPTION 1"/>
    <property type="match status" value="1"/>
</dbReference>
<dbReference type="GO" id="GO:0005730">
    <property type="term" value="C:nucleolus"/>
    <property type="evidence" value="ECO:0007669"/>
    <property type="project" value="TreeGrafter"/>
</dbReference>
<evidence type="ECO:0008006" key="5">
    <source>
        <dbReference type="Google" id="ProtNLM"/>
    </source>
</evidence>
<dbReference type="GO" id="GO:0006569">
    <property type="term" value="P:L-tryptophan catabolic process"/>
    <property type="evidence" value="ECO:0007669"/>
    <property type="project" value="InterPro"/>
</dbReference>
<evidence type="ECO:0000313" key="3">
    <source>
        <dbReference type="EMBL" id="KAK2142692.1"/>
    </source>
</evidence>
<proteinExistence type="predicted"/>
<feature type="compositionally biased region" description="Basic and acidic residues" evidence="2">
    <location>
        <begin position="185"/>
        <end position="197"/>
    </location>
</feature>
<dbReference type="GO" id="GO:0030429">
    <property type="term" value="F:kynureninase activity"/>
    <property type="evidence" value="ECO:0007669"/>
    <property type="project" value="InterPro"/>
</dbReference>
<dbReference type="GO" id="GO:0000472">
    <property type="term" value="P:endonucleolytic cleavage to generate mature 5'-end of SSU-rRNA from (SSU-rRNA, 5.8S rRNA, LSU-rRNA)"/>
    <property type="evidence" value="ECO:0007669"/>
    <property type="project" value="TreeGrafter"/>
</dbReference>
<dbReference type="GO" id="GO:0005737">
    <property type="term" value="C:cytoplasm"/>
    <property type="evidence" value="ECO:0007669"/>
    <property type="project" value="InterPro"/>
</dbReference>
<keyword evidence="1" id="KW-0663">Pyridoxal phosphate</keyword>
<dbReference type="GO" id="GO:0034462">
    <property type="term" value="P:small-subunit processome assembly"/>
    <property type="evidence" value="ECO:0007669"/>
    <property type="project" value="TreeGrafter"/>
</dbReference>
<dbReference type="AlphaFoldDB" id="A0AAD9IXC2"/>
<feature type="region of interest" description="Disordered" evidence="2">
    <location>
        <begin position="177"/>
        <end position="203"/>
    </location>
</feature>
<evidence type="ECO:0000256" key="2">
    <source>
        <dbReference type="SAM" id="MobiDB-lite"/>
    </source>
</evidence>
<dbReference type="InterPro" id="IPR015422">
    <property type="entry name" value="PyrdxlP-dep_Trfase_small"/>
</dbReference>
<name>A0AAD9IXC2_RIDPI</name>
<dbReference type="Gene3D" id="3.90.1150.10">
    <property type="entry name" value="Aspartate Aminotransferase, domain 1"/>
    <property type="match status" value="1"/>
</dbReference>
<reference evidence="3" key="1">
    <citation type="journal article" date="2023" name="Mol. Biol. Evol.">
        <title>Third-Generation Sequencing Reveals the Adaptive Role of the Epigenome in Three Deep-Sea Polychaetes.</title>
        <authorList>
            <person name="Perez M."/>
            <person name="Aroh O."/>
            <person name="Sun Y."/>
            <person name="Lan Y."/>
            <person name="Juniper S.K."/>
            <person name="Young C.R."/>
            <person name="Angers B."/>
            <person name="Qian P.Y."/>
        </authorList>
    </citation>
    <scope>NUCLEOTIDE SEQUENCE</scope>
    <source>
        <strain evidence="3">R07B-5</strain>
    </source>
</reference>
<comment type="caution">
    <text evidence="3">The sequence shown here is derived from an EMBL/GenBank/DDBJ whole genome shotgun (WGS) entry which is preliminary data.</text>
</comment>
<accession>A0AAD9IXC2</accession>
<keyword evidence="4" id="KW-1185">Reference proteome</keyword>